<sequence>MAGTIAISVEGGIARLVLSNPERRNAVSSGMWRALSAFAAEAGGRADIRVAMLRGEGDLAFSGGADISDFDTARPDAAGAQSYDDIVETACSAIEGLPFPTLALVRGACVGAGAALAASCDLRIAADDAFFAIPAARLGLGYDPRGFARLARVFGGQSVRAMFYTAERMGAARAEAVGAVDRCLPGAEAEAEAQRMAQRMAENAPLTLRAAKLSIRATEGAPHQVLAEARRAAALANASADYREGRLAFAEKRAPRFTGA</sequence>
<evidence type="ECO:0000313" key="3">
    <source>
        <dbReference type="EMBL" id="RLP77735.1"/>
    </source>
</evidence>
<dbReference type="Gene3D" id="3.90.226.10">
    <property type="entry name" value="2-enoyl-CoA Hydratase, Chain A, domain 1"/>
    <property type="match status" value="1"/>
</dbReference>
<evidence type="ECO:0000313" key="4">
    <source>
        <dbReference type="Proteomes" id="UP000269692"/>
    </source>
</evidence>
<gene>
    <name evidence="3" type="ORF">D9R14_13845</name>
</gene>
<dbReference type="PANTHER" id="PTHR11941">
    <property type="entry name" value="ENOYL-COA HYDRATASE-RELATED"/>
    <property type="match status" value="1"/>
</dbReference>
<dbReference type="InterPro" id="IPR001753">
    <property type="entry name" value="Enoyl-CoA_hydra/iso"/>
</dbReference>
<dbReference type="GO" id="GO:0016829">
    <property type="term" value="F:lyase activity"/>
    <property type="evidence" value="ECO:0007669"/>
    <property type="project" value="UniProtKB-KW"/>
</dbReference>
<keyword evidence="4" id="KW-1185">Reference proteome</keyword>
<comment type="similarity">
    <text evidence="1">Belongs to the enoyl-CoA hydratase/isomerase family.</text>
</comment>
<dbReference type="Gene3D" id="1.10.12.10">
    <property type="entry name" value="Lyase 2-enoyl-coa Hydratase, Chain A, domain 2"/>
    <property type="match status" value="1"/>
</dbReference>
<organism evidence="3 4">
    <name type="scientific">Xanthobacter tagetidis</name>
    <dbReference type="NCBI Taxonomy" id="60216"/>
    <lineage>
        <taxon>Bacteria</taxon>
        <taxon>Pseudomonadati</taxon>
        <taxon>Pseudomonadota</taxon>
        <taxon>Alphaproteobacteria</taxon>
        <taxon>Hyphomicrobiales</taxon>
        <taxon>Xanthobacteraceae</taxon>
        <taxon>Xanthobacter</taxon>
    </lineage>
</organism>
<dbReference type="RefSeq" id="WP_121623913.1">
    <property type="nucleotide sequence ID" value="NZ_JACIIW010000001.1"/>
</dbReference>
<dbReference type="InterPro" id="IPR014748">
    <property type="entry name" value="Enoyl-CoA_hydra_C"/>
</dbReference>
<keyword evidence="2" id="KW-0456">Lyase</keyword>
<proteinExistence type="inferred from homology"/>
<evidence type="ECO:0000256" key="2">
    <source>
        <dbReference type="ARBA" id="ARBA00023239"/>
    </source>
</evidence>
<evidence type="ECO:0000256" key="1">
    <source>
        <dbReference type="ARBA" id="ARBA00005254"/>
    </source>
</evidence>
<dbReference type="OrthoDB" id="9810797at2"/>
<dbReference type="AlphaFoldDB" id="A0A3L7ACK0"/>
<dbReference type="Proteomes" id="UP000269692">
    <property type="component" value="Unassembled WGS sequence"/>
</dbReference>
<dbReference type="EMBL" id="RCTF01000010">
    <property type="protein sequence ID" value="RLP77735.1"/>
    <property type="molecule type" value="Genomic_DNA"/>
</dbReference>
<name>A0A3L7ACK0_9HYPH</name>
<accession>A0A3L7ACK0</accession>
<dbReference type="InterPro" id="IPR029045">
    <property type="entry name" value="ClpP/crotonase-like_dom_sf"/>
</dbReference>
<comment type="caution">
    <text evidence="3">The sequence shown here is derived from an EMBL/GenBank/DDBJ whole genome shotgun (WGS) entry which is preliminary data.</text>
</comment>
<reference evidence="3 4" key="1">
    <citation type="submission" date="2018-10" db="EMBL/GenBank/DDBJ databases">
        <title>Xanthobacter tagetidis genome sequencing and assembly.</title>
        <authorList>
            <person name="Maclea K.S."/>
            <person name="Goen A.E."/>
            <person name="Fatima S.A."/>
        </authorList>
    </citation>
    <scope>NUCLEOTIDE SEQUENCE [LARGE SCALE GENOMIC DNA]</scope>
    <source>
        <strain evidence="3 4">ATCC 700314</strain>
    </source>
</reference>
<dbReference type="GO" id="GO:0006635">
    <property type="term" value="P:fatty acid beta-oxidation"/>
    <property type="evidence" value="ECO:0007669"/>
    <property type="project" value="TreeGrafter"/>
</dbReference>
<dbReference type="PANTHER" id="PTHR11941:SF54">
    <property type="entry name" value="ENOYL-COA HYDRATASE, MITOCHONDRIAL"/>
    <property type="match status" value="1"/>
</dbReference>
<dbReference type="Pfam" id="PF00378">
    <property type="entry name" value="ECH_1"/>
    <property type="match status" value="1"/>
</dbReference>
<dbReference type="CDD" id="cd06558">
    <property type="entry name" value="crotonase-like"/>
    <property type="match status" value="1"/>
</dbReference>
<protein>
    <submittedName>
        <fullName evidence="3">Enoyl-CoA hydratase</fullName>
    </submittedName>
</protein>
<dbReference type="SUPFAM" id="SSF52096">
    <property type="entry name" value="ClpP/crotonase"/>
    <property type="match status" value="1"/>
</dbReference>